<keyword evidence="1" id="KW-1133">Transmembrane helix</keyword>
<gene>
    <name evidence="2" type="ORF">OMW55_06090</name>
</gene>
<evidence type="ECO:0000313" key="3">
    <source>
        <dbReference type="Proteomes" id="UP001526246"/>
    </source>
</evidence>
<evidence type="ECO:0000256" key="1">
    <source>
        <dbReference type="SAM" id="Phobius"/>
    </source>
</evidence>
<reference evidence="2 3" key="1">
    <citation type="submission" date="2022-10" db="EMBL/GenBank/DDBJ databases">
        <title>Sphingomonas sp.</title>
        <authorList>
            <person name="Jin C."/>
        </authorList>
    </citation>
    <scope>NUCLEOTIDE SEQUENCE [LARGE SCALE GENOMIC DNA]</scope>
    <source>
        <strain evidence="2 3">BN140010</strain>
    </source>
</reference>
<sequence>MPDLSVGARYYTIDDPEHGVTHTELGAMPPDEQREYMLSWFRGMFEDPANETPYQSSEGGYLYIWGGPYDAREEIEGQFHDVVSQETMEDVIDELERSGITEWAPGPKHPDHVRAAEDYDAAMEEPPPQFEEAVRQLEAGNVPAFGAAVEVELRGALHKSANDLLSLVNSQEPVHGGMGHNKPPLDEHEYELALIVGEVRAAATIIAAGTASETPDALEIAKASGRLAKLIGWTGSKLDAAANEFAKSFGKAAGNAAGVAFGALLLAGIAHLLGLSWDWLMAILPGL</sequence>
<proteinExistence type="predicted"/>
<organism evidence="2 3">
    <name type="scientific">Sphingomonas arvum</name>
    <dbReference type="NCBI Taxonomy" id="2992113"/>
    <lineage>
        <taxon>Bacteria</taxon>
        <taxon>Pseudomonadati</taxon>
        <taxon>Pseudomonadota</taxon>
        <taxon>Alphaproteobacteria</taxon>
        <taxon>Sphingomonadales</taxon>
        <taxon>Sphingomonadaceae</taxon>
        <taxon>Sphingomonas</taxon>
    </lineage>
</organism>
<dbReference type="Proteomes" id="UP001526246">
    <property type="component" value="Unassembled WGS sequence"/>
</dbReference>
<comment type="caution">
    <text evidence="2">The sequence shown here is derived from an EMBL/GenBank/DDBJ whole genome shotgun (WGS) entry which is preliminary data.</text>
</comment>
<keyword evidence="3" id="KW-1185">Reference proteome</keyword>
<dbReference type="RefSeq" id="WP_264881593.1">
    <property type="nucleotide sequence ID" value="NZ_JAPDOB010000001.1"/>
</dbReference>
<feature type="transmembrane region" description="Helical" evidence="1">
    <location>
        <begin position="256"/>
        <end position="277"/>
    </location>
</feature>
<keyword evidence="1" id="KW-0812">Transmembrane</keyword>
<dbReference type="EMBL" id="JAPDOB010000001">
    <property type="protein sequence ID" value="MCW3797375.1"/>
    <property type="molecule type" value="Genomic_DNA"/>
</dbReference>
<protein>
    <submittedName>
        <fullName evidence="2">Uncharacterized protein</fullName>
    </submittedName>
</protein>
<accession>A0ABT3JE83</accession>
<keyword evidence="1" id="KW-0472">Membrane</keyword>
<name>A0ABT3JE83_9SPHN</name>
<evidence type="ECO:0000313" key="2">
    <source>
        <dbReference type="EMBL" id="MCW3797375.1"/>
    </source>
</evidence>